<dbReference type="GeneID" id="94582576"/>
<protein>
    <submittedName>
        <fullName evidence="2">Uncharacterized protein</fullName>
    </submittedName>
</protein>
<gene>
    <name evidence="2" type="ORF">YALI1_B01014g</name>
</gene>
<evidence type="ECO:0000313" key="3">
    <source>
        <dbReference type="Proteomes" id="UP000182444"/>
    </source>
</evidence>
<dbReference type="RefSeq" id="XP_068138014.1">
    <property type="nucleotide sequence ID" value="XM_068281913.1"/>
</dbReference>
<keyword evidence="1" id="KW-1133">Transmembrane helix</keyword>
<reference evidence="2 3" key="1">
    <citation type="journal article" date="2016" name="PLoS ONE">
        <title>Sequence Assembly of Yarrowia lipolytica Strain W29/CLIB89 Shows Transposable Element Diversity.</title>
        <authorList>
            <person name="Magnan C."/>
            <person name="Yu J."/>
            <person name="Chang I."/>
            <person name="Jahn E."/>
            <person name="Kanomata Y."/>
            <person name="Wu J."/>
            <person name="Zeller M."/>
            <person name="Oakes M."/>
            <person name="Baldi P."/>
            <person name="Sandmeyer S."/>
        </authorList>
    </citation>
    <scope>NUCLEOTIDE SEQUENCE [LARGE SCALE GENOMIC DNA]</scope>
    <source>
        <strain evidence="3">CLIB89(W29)</strain>
    </source>
</reference>
<dbReference type="VEuPathDB" id="FungiDB:YALI1_B01014g"/>
<dbReference type="EMBL" id="CP017554">
    <property type="protein sequence ID" value="AOW01014.1"/>
    <property type="molecule type" value="Genomic_DNA"/>
</dbReference>
<accession>A0A1D8N5X3</accession>
<proteinExistence type="predicted"/>
<keyword evidence="1" id="KW-0472">Membrane</keyword>
<dbReference type="Proteomes" id="UP000182444">
    <property type="component" value="Chromosome 1B"/>
</dbReference>
<organism evidence="2 3">
    <name type="scientific">Yarrowia lipolytica</name>
    <name type="common">Candida lipolytica</name>
    <dbReference type="NCBI Taxonomy" id="4952"/>
    <lineage>
        <taxon>Eukaryota</taxon>
        <taxon>Fungi</taxon>
        <taxon>Dikarya</taxon>
        <taxon>Ascomycota</taxon>
        <taxon>Saccharomycotina</taxon>
        <taxon>Dipodascomycetes</taxon>
        <taxon>Dipodascales</taxon>
        <taxon>Dipodascales incertae sedis</taxon>
        <taxon>Yarrowia</taxon>
    </lineage>
</organism>
<keyword evidence="1" id="KW-0812">Transmembrane</keyword>
<name>A0A1D8N5X3_YARLL</name>
<sequence length="157" mass="18017">MPHSRISRAHSTLSVFKIHWPSHFSCDTAKDRSPMLELVSMDRYENMVWFVGDLLLWHYSLLLLPEILKALRNLPLGQIHSVRLSCVWCPVLLMLLLVVTLFHLPLAKPIIMPANLTATTFLTEDPPFKTLLRADMSEFCLPRLRTTSPAMAPWVKV</sequence>
<evidence type="ECO:0000256" key="1">
    <source>
        <dbReference type="SAM" id="Phobius"/>
    </source>
</evidence>
<feature type="transmembrane region" description="Helical" evidence="1">
    <location>
        <begin position="85"/>
        <end position="106"/>
    </location>
</feature>
<evidence type="ECO:0000313" key="2">
    <source>
        <dbReference type="EMBL" id="AOW01014.1"/>
    </source>
</evidence>
<dbReference type="AlphaFoldDB" id="A0A1D8N5X3"/>